<evidence type="ECO:0000256" key="4">
    <source>
        <dbReference type="ARBA" id="ARBA00022785"/>
    </source>
</evidence>
<comment type="subunit">
    <text evidence="5">Monomer.</text>
</comment>
<dbReference type="RefSeq" id="WP_138788980.1">
    <property type="nucleotide sequence ID" value="NZ_JBHTGQ010000002.1"/>
</dbReference>
<comment type="catalytic activity">
    <reaction evidence="5">
        <text>7-aminomethyl-7-carbaguanosine(34) in tRNA + S-adenosyl-L-methionine = epoxyqueuosine(34) in tRNA + adenine + L-methionine + 2 H(+)</text>
        <dbReference type="Rhea" id="RHEA:32155"/>
        <dbReference type="Rhea" id="RHEA-COMP:10342"/>
        <dbReference type="Rhea" id="RHEA-COMP:18582"/>
        <dbReference type="ChEBI" id="CHEBI:15378"/>
        <dbReference type="ChEBI" id="CHEBI:16708"/>
        <dbReference type="ChEBI" id="CHEBI:57844"/>
        <dbReference type="ChEBI" id="CHEBI:59789"/>
        <dbReference type="ChEBI" id="CHEBI:82833"/>
        <dbReference type="ChEBI" id="CHEBI:194443"/>
        <dbReference type="EC" id="2.4.99.17"/>
    </reaction>
</comment>
<dbReference type="InterPro" id="IPR036100">
    <property type="entry name" value="QueA_sf"/>
</dbReference>
<protein>
    <recommendedName>
        <fullName evidence="5">S-adenosylmethionine:tRNA ribosyltransferase-isomerase</fullName>
        <ecNumber evidence="5">2.4.99.17</ecNumber>
    </recommendedName>
    <alternativeName>
        <fullName evidence="5">Queuosine biosynthesis protein QueA</fullName>
    </alternativeName>
</protein>
<dbReference type="Proteomes" id="UP001596528">
    <property type="component" value="Unassembled WGS sequence"/>
</dbReference>
<dbReference type="HAMAP" id="MF_00113">
    <property type="entry name" value="QueA"/>
    <property type="match status" value="1"/>
</dbReference>
<keyword evidence="7" id="KW-1185">Reference proteome</keyword>
<proteinExistence type="inferred from homology"/>
<dbReference type="PANTHER" id="PTHR30307:SF0">
    <property type="entry name" value="S-ADENOSYLMETHIONINE:TRNA RIBOSYLTRANSFERASE-ISOMERASE"/>
    <property type="match status" value="1"/>
</dbReference>
<dbReference type="PANTHER" id="PTHR30307">
    <property type="entry name" value="S-ADENOSYLMETHIONINE:TRNA RIBOSYLTRANSFERASE-ISOMERASE"/>
    <property type="match status" value="1"/>
</dbReference>
<evidence type="ECO:0000256" key="3">
    <source>
        <dbReference type="ARBA" id="ARBA00022691"/>
    </source>
</evidence>
<evidence type="ECO:0000256" key="1">
    <source>
        <dbReference type="ARBA" id="ARBA00022490"/>
    </source>
</evidence>
<comment type="subcellular location">
    <subcellularLocation>
        <location evidence="5">Cytoplasm</location>
    </subcellularLocation>
</comment>
<comment type="function">
    <text evidence="5">Transfers and isomerizes the ribose moiety from AdoMet to the 7-aminomethyl group of 7-deazaguanine (preQ1-tRNA) to give epoxyqueuosine (oQ-tRNA).</text>
</comment>
<name>A0ABW2V0W6_9BACL</name>
<dbReference type="InterPro" id="IPR042119">
    <property type="entry name" value="QueA_dom2"/>
</dbReference>
<dbReference type="Gene3D" id="2.40.10.240">
    <property type="entry name" value="QueA-like"/>
    <property type="match status" value="1"/>
</dbReference>
<organism evidence="6 7">
    <name type="scientific">Paenibacillus thermoaerophilus</name>
    <dbReference type="NCBI Taxonomy" id="1215385"/>
    <lineage>
        <taxon>Bacteria</taxon>
        <taxon>Bacillati</taxon>
        <taxon>Bacillota</taxon>
        <taxon>Bacilli</taxon>
        <taxon>Bacillales</taxon>
        <taxon>Paenibacillaceae</taxon>
        <taxon>Paenibacillus</taxon>
    </lineage>
</organism>
<evidence type="ECO:0000313" key="7">
    <source>
        <dbReference type="Proteomes" id="UP001596528"/>
    </source>
</evidence>
<dbReference type="SUPFAM" id="SSF111337">
    <property type="entry name" value="QueA-like"/>
    <property type="match status" value="1"/>
</dbReference>
<evidence type="ECO:0000256" key="2">
    <source>
        <dbReference type="ARBA" id="ARBA00022679"/>
    </source>
</evidence>
<gene>
    <name evidence="5 6" type="primary">queA</name>
    <name evidence="6" type="ORF">ACFQWB_00550</name>
</gene>
<evidence type="ECO:0000313" key="6">
    <source>
        <dbReference type="EMBL" id="MFC7748434.1"/>
    </source>
</evidence>
<dbReference type="NCBIfam" id="TIGR00113">
    <property type="entry name" value="queA"/>
    <property type="match status" value="1"/>
</dbReference>
<keyword evidence="2 5" id="KW-0808">Transferase</keyword>
<sequence length="355" mass="39261">MDVQWFDFELPEELIAQTPLPDRTGSRLLALDKRTGAITHTQFRQLGQFLRPGDALILNDTRVIPARLFGVKPDTGAQVELLLLKSLGDDRWQTLAKPAKRLKKGSAVHFVGEEESPGGPLLTAVVEEEGEMGERIVRFSYEGVFLELLDRLGQMPLPPYIRERLDERDRYQTVYAREAGSAAAPTAGLHFTESFLAELQEAGVSIGFVTLHVGLGTFRPVSADRVEDHKMHAEYYVLPQETADLINRTKAAGGRIVAVGTTSARTLESAALASESAGAPAGQMVSSSGWTDIFIYPGYTFRMVDALLTNFHLPKSTLVMLVSALAGRDAVMEAYRQAVERRYRFFSFGDAMFIY</sequence>
<dbReference type="Gene3D" id="3.40.1780.10">
    <property type="entry name" value="QueA-like"/>
    <property type="match status" value="1"/>
</dbReference>
<accession>A0ABW2V0W6</accession>
<comment type="caution">
    <text evidence="6">The sequence shown here is derived from an EMBL/GenBank/DDBJ whole genome shotgun (WGS) entry which is preliminary data.</text>
</comment>
<comment type="pathway">
    <text evidence="5">tRNA modification; tRNA-queuosine biosynthesis.</text>
</comment>
<evidence type="ECO:0000256" key="5">
    <source>
        <dbReference type="HAMAP-Rule" id="MF_00113"/>
    </source>
</evidence>
<dbReference type="Pfam" id="PF02547">
    <property type="entry name" value="Queuosine_synth"/>
    <property type="match status" value="1"/>
</dbReference>
<dbReference type="NCBIfam" id="NF001140">
    <property type="entry name" value="PRK00147.1"/>
    <property type="match status" value="1"/>
</dbReference>
<keyword evidence="6" id="KW-0328">Glycosyltransferase</keyword>
<dbReference type="EC" id="2.4.99.17" evidence="5"/>
<dbReference type="EMBL" id="JBHTGQ010000002">
    <property type="protein sequence ID" value="MFC7748434.1"/>
    <property type="molecule type" value="Genomic_DNA"/>
</dbReference>
<keyword evidence="4 5" id="KW-0671">Queuosine biosynthesis</keyword>
<reference evidence="7" key="1">
    <citation type="journal article" date="2019" name="Int. J. Syst. Evol. Microbiol.">
        <title>The Global Catalogue of Microorganisms (GCM) 10K type strain sequencing project: providing services to taxonomists for standard genome sequencing and annotation.</title>
        <authorList>
            <consortium name="The Broad Institute Genomics Platform"/>
            <consortium name="The Broad Institute Genome Sequencing Center for Infectious Disease"/>
            <person name="Wu L."/>
            <person name="Ma J."/>
        </authorList>
    </citation>
    <scope>NUCLEOTIDE SEQUENCE [LARGE SCALE GENOMIC DNA]</scope>
    <source>
        <strain evidence="7">JCM 18657</strain>
    </source>
</reference>
<comment type="similarity">
    <text evidence="5">Belongs to the QueA family.</text>
</comment>
<dbReference type="GO" id="GO:0051075">
    <property type="term" value="F:S-adenosylmethionine:tRNA ribosyltransferase-isomerase activity"/>
    <property type="evidence" value="ECO:0007669"/>
    <property type="project" value="UniProtKB-EC"/>
</dbReference>
<keyword evidence="1 5" id="KW-0963">Cytoplasm</keyword>
<keyword evidence="3 5" id="KW-0949">S-adenosyl-L-methionine</keyword>
<dbReference type="InterPro" id="IPR042118">
    <property type="entry name" value="QueA_dom1"/>
</dbReference>
<dbReference type="InterPro" id="IPR003699">
    <property type="entry name" value="QueA"/>
</dbReference>